<keyword evidence="10" id="KW-1185">Reference proteome</keyword>
<comment type="similarity">
    <text evidence="2">Belongs to the glycosyltransferase 47 family.</text>
</comment>
<protein>
    <submittedName>
        <fullName evidence="9">OLC1v1037409C1</fullName>
    </submittedName>
</protein>
<accession>A0AAV1D0T8</accession>
<evidence type="ECO:0000256" key="1">
    <source>
        <dbReference type="ARBA" id="ARBA00004323"/>
    </source>
</evidence>
<comment type="subcellular location">
    <subcellularLocation>
        <location evidence="1">Golgi apparatus membrane</location>
        <topology evidence="1">Single-pass type II membrane protein</topology>
    </subcellularLocation>
</comment>
<keyword evidence="5" id="KW-0333">Golgi apparatus</keyword>
<evidence type="ECO:0000256" key="3">
    <source>
        <dbReference type="ARBA" id="ARBA00022676"/>
    </source>
</evidence>
<evidence type="ECO:0000256" key="5">
    <source>
        <dbReference type="ARBA" id="ARBA00023034"/>
    </source>
</evidence>
<dbReference type="PANTHER" id="PTHR11062:SF77">
    <property type="entry name" value="GLYCOSYLTRANSFERASE FAMILY EXOSTOSIN PROTEIN"/>
    <property type="match status" value="1"/>
</dbReference>
<keyword evidence="3" id="KW-0328">Glycosyltransferase</keyword>
<evidence type="ECO:0000256" key="4">
    <source>
        <dbReference type="ARBA" id="ARBA00022968"/>
    </source>
</evidence>
<evidence type="ECO:0000313" key="10">
    <source>
        <dbReference type="Proteomes" id="UP001161247"/>
    </source>
</evidence>
<proteinExistence type="inferred from homology"/>
<evidence type="ECO:0000256" key="7">
    <source>
        <dbReference type="SAM" id="Phobius"/>
    </source>
</evidence>
<dbReference type="Pfam" id="PF03016">
    <property type="entry name" value="Exostosin_GT47"/>
    <property type="match status" value="1"/>
</dbReference>
<feature type="region of interest" description="Disordered" evidence="6">
    <location>
        <begin position="80"/>
        <end position="101"/>
    </location>
</feature>
<organism evidence="9 10">
    <name type="scientific">Oldenlandia corymbosa var. corymbosa</name>
    <dbReference type="NCBI Taxonomy" id="529605"/>
    <lineage>
        <taxon>Eukaryota</taxon>
        <taxon>Viridiplantae</taxon>
        <taxon>Streptophyta</taxon>
        <taxon>Embryophyta</taxon>
        <taxon>Tracheophyta</taxon>
        <taxon>Spermatophyta</taxon>
        <taxon>Magnoliopsida</taxon>
        <taxon>eudicotyledons</taxon>
        <taxon>Gunneridae</taxon>
        <taxon>Pentapetalae</taxon>
        <taxon>asterids</taxon>
        <taxon>lamiids</taxon>
        <taxon>Gentianales</taxon>
        <taxon>Rubiaceae</taxon>
        <taxon>Rubioideae</taxon>
        <taxon>Spermacoceae</taxon>
        <taxon>Hedyotis-Oldenlandia complex</taxon>
        <taxon>Oldenlandia</taxon>
    </lineage>
</organism>
<keyword evidence="3" id="KW-0808">Transferase</keyword>
<dbReference type="PANTHER" id="PTHR11062">
    <property type="entry name" value="EXOSTOSIN HEPARAN SULFATE GLYCOSYLTRANSFERASE -RELATED"/>
    <property type="match status" value="1"/>
</dbReference>
<feature type="transmembrane region" description="Helical" evidence="7">
    <location>
        <begin position="18"/>
        <end position="37"/>
    </location>
</feature>
<keyword evidence="7" id="KW-0812">Transmembrane</keyword>
<name>A0AAV1D0T8_OLDCO</name>
<dbReference type="InterPro" id="IPR040911">
    <property type="entry name" value="Exostosin_GT47"/>
</dbReference>
<reference evidence="9" key="1">
    <citation type="submission" date="2023-03" db="EMBL/GenBank/DDBJ databases">
        <authorList>
            <person name="Julca I."/>
        </authorList>
    </citation>
    <scope>NUCLEOTIDE SEQUENCE</scope>
</reference>
<dbReference type="GO" id="GO:0000139">
    <property type="term" value="C:Golgi membrane"/>
    <property type="evidence" value="ECO:0007669"/>
    <property type="project" value="UniProtKB-SubCell"/>
</dbReference>
<dbReference type="InterPro" id="IPR004263">
    <property type="entry name" value="Exostosin"/>
</dbReference>
<keyword evidence="4" id="KW-0735">Signal-anchor</keyword>
<evidence type="ECO:0000313" key="9">
    <source>
        <dbReference type="EMBL" id="CAI9100412.1"/>
    </source>
</evidence>
<keyword evidence="7" id="KW-1133">Transmembrane helix</keyword>
<dbReference type="Proteomes" id="UP001161247">
    <property type="component" value="Chromosome 3"/>
</dbReference>
<keyword evidence="7" id="KW-0472">Membrane</keyword>
<feature type="domain" description="Exostosin GT47" evidence="8">
    <location>
        <begin position="313"/>
        <end position="594"/>
    </location>
</feature>
<evidence type="ECO:0000256" key="2">
    <source>
        <dbReference type="ARBA" id="ARBA00010271"/>
    </source>
</evidence>
<gene>
    <name evidence="9" type="ORF">OLC1_LOCUS10245</name>
</gene>
<dbReference type="GO" id="GO:0016757">
    <property type="term" value="F:glycosyltransferase activity"/>
    <property type="evidence" value="ECO:0007669"/>
    <property type="project" value="UniProtKB-KW"/>
</dbReference>
<evidence type="ECO:0000256" key="6">
    <source>
        <dbReference type="SAM" id="MobiDB-lite"/>
    </source>
</evidence>
<dbReference type="EMBL" id="OX459120">
    <property type="protein sequence ID" value="CAI9100412.1"/>
    <property type="molecule type" value="Genomic_DNA"/>
</dbReference>
<sequence>MASKLHVERIRQIRGLRLLYAGALVTILLLVISQLLVAPHEYYVSLLSPANISMMFVTVNNATLSKEPPLDDADILHSEVTNPESGRDQEAFQGKGEGQSYGFYNNSQEGQTGALLEDEKKLPGHFTSDSKLGSNEIVSTGEFETTENHSLWNSVEAGFDLKEKVKEPKASTTESYLAFIPDSVTTSMPLPATNMTSLNDNQKDLNVQSINKVEDLLQNGSVSPDNSLALAATSIWRKSKRKPTSISDMNTLLHQSLTSATLLRSQILSARDKELQNARFEIERAPIIRNAPYAYSSLFRNYSMFMRSYELMERLLRVYIYKEGQKPIFHQPYLRGIYASEGWFLKLMEGNRKFVVRDPKKAHLFYLPFSTLKLREMLHQQNFTSQKDLENLLNSYIHSIAKKYVFWNRTGGADHFLVACHDWAPRLTRSSMGSCLRALCNCNIARGFEIGKDVSLPVTYIRSAENPGKYTGGNDPLQRPILAFFAGGMHGYLRPILLQNWSNKEPDMKIFGPMSRDSEGKARYREFMKSSKYCICARGYEVHTPRVIESIYYECVPVIISDDYVPPFFEILNWESFAVFVLEADVPNLRNILLSIPEKRYMEMQNRLKLVQQHFVWHKIPVKFDLFHMILHSIWYNRVFRVKSR</sequence>
<dbReference type="AlphaFoldDB" id="A0AAV1D0T8"/>
<evidence type="ECO:0000259" key="8">
    <source>
        <dbReference type="Pfam" id="PF03016"/>
    </source>
</evidence>